<protein>
    <submittedName>
        <fullName evidence="1">Uncharacterized protein</fullName>
    </submittedName>
</protein>
<dbReference type="AlphaFoldDB" id="A0A9D4D4S7"/>
<dbReference type="Proteomes" id="UP000828390">
    <property type="component" value="Unassembled WGS sequence"/>
</dbReference>
<name>A0A9D4D4S7_DREPO</name>
<dbReference type="EMBL" id="JAIWYP010000011">
    <property type="protein sequence ID" value="KAH3738164.1"/>
    <property type="molecule type" value="Genomic_DNA"/>
</dbReference>
<keyword evidence="2" id="KW-1185">Reference proteome</keyword>
<reference evidence="1" key="2">
    <citation type="submission" date="2020-11" db="EMBL/GenBank/DDBJ databases">
        <authorList>
            <person name="McCartney M.A."/>
            <person name="Auch B."/>
            <person name="Kono T."/>
            <person name="Mallez S."/>
            <person name="Becker A."/>
            <person name="Gohl D.M."/>
            <person name="Silverstein K.A.T."/>
            <person name="Koren S."/>
            <person name="Bechman K.B."/>
            <person name="Herman A."/>
            <person name="Abrahante J.E."/>
            <person name="Garbe J."/>
        </authorList>
    </citation>
    <scope>NUCLEOTIDE SEQUENCE</scope>
    <source>
        <strain evidence="1">Duluth1</strain>
        <tissue evidence="1">Whole animal</tissue>
    </source>
</reference>
<organism evidence="1 2">
    <name type="scientific">Dreissena polymorpha</name>
    <name type="common">Zebra mussel</name>
    <name type="synonym">Mytilus polymorpha</name>
    <dbReference type="NCBI Taxonomy" id="45954"/>
    <lineage>
        <taxon>Eukaryota</taxon>
        <taxon>Metazoa</taxon>
        <taxon>Spiralia</taxon>
        <taxon>Lophotrochozoa</taxon>
        <taxon>Mollusca</taxon>
        <taxon>Bivalvia</taxon>
        <taxon>Autobranchia</taxon>
        <taxon>Heteroconchia</taxon>
        <taxon>Euheterodonta</taxon>
        <taxon>Imparidentia</taxon>
        <taxon>Neoheterodontei</taxon>
        <taxon>Myida</taxon>
        <taxon>Dreissenoidea</taxon>
        <taxon>Dreissenidae</taxon>
        <taxon>Dreissena</taxon>
    </lineage>
</organism>
<comment type="caution">
    <text evidence="1">The sequence shown here is derived from an EMBL/GenBank/DDBJ whole genome shotgun (WGS) entry which is preliminary data.</text>
</comment>
<gene>
    <name evidence="1" type="ORF">DPMN_044792</name>
</gene>
<reference evidence="1" key="1">
    <citation type="journal article" date="2019" name="bioRxiv">
        <title>The Genome of the Zebra Mussel, Dreissena polymorpha: A Resource for Invasive Species Research.</title>
        <authorList>
            <person name="McCartney M.A."/>
            <person name="Auch B."/>
            <person name="Kono T."/>
            <person name="Mallez S."/>
            <person name="Zhang Y."/>
            <person name="Obille A."/>
            <person name="Becker A."/>
            <person name="Abrahante J.E."/>
            <person name="Garbe J."/>
            <person name="Badalamenti J.P."/>
            <person name="Herman A."/>
            <person name="Mangelson H."/>
            <person name="Liachko I."/>
            <person name="Sullivan S."/>
            <person name="Sone E.D."/>
            <person name="Koren S."/>
            <person name="Silverstein K.A.T."/>
            <person name="Beckman K.B."/>
            <person name="Gohl D.M."/>
        </authorList>
    </citation>
    <scope>NUCLEOTIDE SEQUENCE</scope>
    <source>
        <strain evidence="1">Duluth1</strain>
        <tissue evidence="1">Whole animal</tissue>
    </source>
</reference>
<proteinExistence type="predicted"/>
<sequence length="85" mass="9547">MRTFAGGSVSQASTVILRTGRPFLLADSLNVEGSPSGKVNMRRWIVVSLHRRNREGSSGCGSEEDERDGLWAQIQARISREWHYE</sequence>
<evidence type="ECO:0000313" key="2">
    <source>
        <dbReference type="Proteomes" id="UP000828390"/>
    </source>
</evidence>
<evidence type="ECO:0000313" key="1">
    <source>
        <dbReference type="EMBL" id="KAH3738164.1"/>
    </source>
</evidence>
<accession>A0A9D4D4S7</accession>